<name>A0A2A2EHI4_9BIFI</name>
<organism evidence="1 2">
    <name type="scientific">Bifidobacterium criceti</name>
    <dbReference type="NCBI Taxonomy" id="1960969"/>
    <lineage>
        <taxon>Bacteria</taxon>
        <taxon>Bacillati</taxon>
        <taxon>Actinomycetota</taxon>
        <taxon>Actinomycetes</taxon>
        <taxon>Bifidobacteriales</taxon>
        <taxon>Bifidobacteriaceae</taxon>
        <taxon>Bifidobacterium</taxon>
    </lineage>
</organism>
<keyword evidence="2" id="KW-1185">Reference proteome</keyword>
<evidence type="ECO:0000313" key="1">
    <source>
        <dbReference type="EMBL" id="PAU68368.1"/>
    </source>
</evidence>
<dbReference type="AlphaFoldDB" id="A0A2A2EHI4"/>
<sequence>MTAAMAAIPQIHAMFEPVAATGDAVGVAEDAGRGVGALGTGCVGAVVGCGCGVGVTLGCVGVGVGSVGVGVGSLGVGAGSGVFASCQPYFENVSFGSSPYIVMTSIVPHGTWFPLMRTLNGVGPFAGSLCG</sequence>
<dbReference type="Proteomes" id="UP000218399">
    <property type="component" value="Unassembled WGS sequence"/>
</dbReference>
<comment type="caution">
    <text evidence="1">The sequence shown here is derived from an EMBL/GenBank/DDBJ whole genome shotgun (WGS) entry which is preliminary data.</text>
</comment>
<reference evidence="1 2" key="1">
    <citation type="journal article" date="2017" name="ISME J.">
        <title>Unveiling bifidobacterial biogeography across the mammalian branch of the tree of life.</title>
        <authorList>
            <person name="Milani C."/>
            <person name="Mangifesta M."/>
            <person name="Mancabelli L."/>
            <person name="Lugli G.A."/>
            <person name="James K."/>
            <person name="Duranti S."/>
            <person name="Turroni F."/>
            <person name="Ferrario C."/>
            <person name="Ossiprandi M.C."/>
            <person name="van Sinderen D."/>
            <person name="Ventura M."/>
        </authorList>
    </citation>
    <scope>NUCLEOTIDE SEQUENCE [LARGE SCALE GENOMIC DNA]</scope>
    <source>
        <strain evidence="2">Ham19E</strain>
    </source>
</reference>
<dbReference type="EMBL" id="MVOH01000006">
    <property type="protein sequence ID" value="PAU68368.1"/>
    <property type="molecule type" value="Genomic_DNA"/>
</dbReference>
<evidence type="ECO:0000313" key="2">
    <source>
        <dbReference type="Proteomes" id="UP000218399"/>
    </source>
</evidence>
<accession>A0A2A2EHI4</accession>
<protein>
    <submittedName>
        <fullName evidence="1">Uncharacterized protein</fullName>
    </submittedName>
</protein>
<gene>
    <name evidence="1" type="ORF">B1526_0553</name>
</gene>
<proteinExistence type="predicted"/>